<dbReference type="InterPro" id="IPR001270">
    <property type="entry name" value="ClpA/B"/>
</dbReference>
<keyword evidence="3" id="KW-0067">ATP-binding</keyword>
<evidence type="ECO:0000259" key="7">
    <source>
        <dbReference type="SMART" id="SM01086"/>
    </source>
</evidence>
<comment type="caution">
    <text evidence="8">The sequence shown here is derived from an EMBL/GenBank/DDBJ whole genome shotgun (WGS) entry which is preliminary data.</text>
</comment>
<keyword evidence="2" id="KW-0547">Nucleotide-binding</keyword>
<dbReference type="GO" id="GO:0034605">
    <property type="term" value="P:cellular response to heat"/>
    <property type="evidence" value="ECO:0007669"/>
    <property type="project" value="TreeGrafter"/>
</dbReference>
<sequence>MYFDLGKAPIRFALRLEKVSSTKATHRLVLFMFVVLVFLMIVWLTSPELLGEDRIFGLFLMATSFAFTFWVYSLFFTTYLKNLERPKLNEDNLACYLDFLSAKTIESYQKSSRHDISALLFSMLKNKQVDFILYRIGINPKTFEEHLKNYLKYQKFETQNEEFIVFLEDALQEARDSRNENIITWRDLLVSLSAHSKFFNKFLFNEKLEKGDIRRLASWQWRMEEDFEKTKKFWSKENLMGRRGIAKDWAAGYTVQLDKYARDVTYAIAKRGFSAHLYGRKNETDAIERILARAGENNVVLVGEAGVGKKTIAYALSKRILDGKVLPSLAHKRVLELDIGSVLAGSGSSHEVELKLKNVLNDAVSAGNVILLIDEIHSIFSRDAGAGQINATELFLPYLSSPNFQVIGMTDFKNYQRTFGSNPSLVKDFEKVEIHEPQVDDVISILEDAVPQIEAHSQVLVTYQAMVDSAKLSDRYIKDVPFPEKALDVLEEAAIYAKADRKSSLVTSGDVEEVVYRRTEIPVGKIAMAEKEVLLDLEKVLHRKVIGQSEAITAVANALRRSRSGIASEKKPIGSFLFLGPTGVGKTETAKALASTYFGSVKSMLRFDMSEFQQADSVKRLLGDGAEPGQLTTAIIDNPFSLLLLDEIEKADSNILNLFLQVLDDGRLTGSSGRTVDFTNTIIIMTSNAGSEMIRQSVEQMREQNLKERLLDYLQKEGRFRPEFLNRFDAVIVYKPLTQDQTWEVTKLLFSDLNRRLKQKDVQLKITDELVAKVSKLGYSPEFGARPLRRVIQDKVENIIAKKLLSGEVDRGDVVEIQTEELV</sequence>
<feature type="domain" description="AAA+ ATPase" evidence="6">
    <location>
        <begin position="295"/>
        <end position="440"/>
    </location>
</feature>
<dbReference type="Pfam" id="PF10431">
    <property type="entry name" value="ClpB_D2-small"/>
    <property type="match status" value="1"/>
</dbReference>
<dbReference type="InterPro" id="IPR019489">
    <property type="entry name" value="Clp_ATPase_C"/>
</dbReference>
<dbReference type="SUPFAM" id="SSF52540">
    <property type="entry name" value="P-loop containing nucleoside triphosphate hydrolases"/>
    <property type="match status" value="2"/>
</dbReference>
<accession>A0A2H0VDC0</accession>
<evidence type="ECO:0000256" key="4">
    <source>
        <dbReference type="ARBA" id="ARBA00023186"/>
    </source>
</evidence>
<evidence type="ECO:0000256" key="2">
    <source>
        <dbReference type="ARBA" id="ARBA00022741"/>
    </source>
</evidence>
<dbReference type="Gene3D" id="3.40.50.300">
    <property type="entry name" value="P-loop containing nucleotide triphosphate hydrolases"/>
    <property type="match status" value="2"/>
</dbReference>
<keyword evidence="1" id="KW-0677">Repeat</keyword>
<feature type="domain" description="AAA+ ATPase" evidence="6">
    <location>
        <begin position="572"/>
        <end position="738"/>
    </location>
</feature>
<keyword evidence="4" id="KW-0143">Chaperone</keyword>
<dbReference type="PANTHER" id="PTHR11638">
    <property type="entry name" value="ATP-DEPENDENT CLP PROTEASE"/>
    <property type="match status" value="1"/>
</dbReference>
<dbReference type="EMBL" id="PFAJ01000044">
    <property type="protein sequence ID" value="PIR97108.1"/>
    <property type="molecule type" value="Genomic_DNA"/>
</dbReference>
<dbReference type="AlphaFoldDB" id="A0A2H0VDC0"/>
<dbReference type="Gene3D" id="1.10.8.60">
    <property type="match status" value="2"/>
</dbReference>
<reference evidence="9" key="1">
    <citation type="submission" date="2017-09" db="EMBL/GenBank/DDBJ databases">
        <title>Depth-based differentiation of microbial function through sediment-hosted aquifers and enrichment of novel symbionts in the deep terrestrial subsurface.</title>
        <authorList>
            <person name="Probst A.J."/>
            <person name="Ladd B."/>
            <person name="Jarett J.K."/>
            <person name="Geller-Mcgrath D.E."/>
            <person name="Sieber C.M.K."/>
            <person name="Emerson J.B."/>
            <person name="Anantharaman K."/>
            <person name="Thomas B.C."/>
            <person name="Malmstrom R."/>
            <person name="Stieglmeier M."/>
            <person name="Klingl A."/>
            <person name="Woyke T."/>
            <person name="Ryan C.M."/>
            <person name="Banfield J.F."/>
        </authorList>
    </citation>
    <scope>NUCLEOTIDE SEQUENCE [LARGE SCALE GENOMIC DNA]</scope>
</reference>
<organism evidence="8 9">
    <name type="scientific">Candidatus Doudnabacteria bacterium CG10_big_fil_rev_8_21_14_0_10_41_10</name>
    <dbReference type="NCBI Taxonomy" id="1974551"/>
    <lineage>
        <taxon>Bacteria</taxon>
        <taxon>Candidatus Doudnaibacteriota</taxon>
    </lineage>
</organism>
<keyword evidence="5" id="KW-1133">Transmembrane helix</keyword>
<dbReference type="SMART" id="SM00382">
    <property type="entry name" value="AAA"/>
    <property type="match status" value="2"/>
</dbReference>
<feature type="transmembrane region" description="Helical" evidence="5">
    <location>
        <begin position="58"/>
        <end position="80"/>
    </location>
</feature>
<keyword evidence="5" id="KW-0812">Transmembrane</keyword>
<dbReference type="Pfam" id="PF07724">
    <property type="entry name" value="AAA_2"/>
    <property type="match status" value="1"/>
</dbReference>
<dbReference type="InterPro" id="IPR003959">
    <property type="entry name" value="ATPase_AAA_core"/>
</dbReference>
<evidence type="ECO:0000313" key="9">
    <source>
        <dbReference type="Proteomes" id="UP000230557"/>
    </source>
</evidence>
<evidence type="ECO:0000256" key="3">
    <source>
        <dbReference type="ARBA" id="ARBA00022840"/>
    </source>
</evidence>
<name>A0A2H0VDC0_9BACT</name>
<dbReference type="PRINTS" id="PR00300">
    <property type="entry name" value="CLPPROTEASEA"/>
</dbReference>
<proteinExistence type="predicted"/>
<dbReference type="PANTHER" id="PTHR11638:SF18">
    <property type="entry name" value="HEAT SHOCK PROTEIN 104"/>
    <property type="match status" value="1"/>
</dbReference>
<dbReference type="Pfam" id="PF00004">
    <property type="entry name" value="AAA"/>
    <property type="match status" value="1"/>
</dbReference>
<feature type="domain" description="Clp ATPase C-terminal" evidence="7">
    <location>
        <begin position="737"/>
        <end position="823"/>
    </location>
</feature>
<dbReference type="InterPro" id="IPR041546">
    <property type="entry name" value="ClpA/ClpB_AAA_lid"/>
</dbReference>
<dbReference type="Pfam" id="PF17871">
    <property type="entry name" value="AAA_lid_9"/>
    <property type="match status" value="1"/>
</dbReference>
<dbReference type="SMART" id="SM01086">
    <property type="entry name" value="ClpB_D2-small"/>
    <property type="match status" value="1"/>
</dbReference>
<evidence type="ECO:0000256" key="1">
    <source>
        <dbReference type="ARBA" id="ARBA00022737"/>
    </source>
</evidence>
<protein>
    <submittedName>
        <fullName evidence="8">Uncharacterized protein</fullName>
    </submittedName>
</protein>
<evidence type="ECO:0000256" key="5">
    <source>
        <dbReference type="SAM" id="Phobius"/>
    </source>
</evidence>
<dbReference type="GO" id="GO:0005524">
    <property type="term" value="F:ATP binding"/>
    <property type="evidence" value="ECO:0007669"/>
    <property type="project" value="UniProtKB-KW"/>
</dbReference>
<feature type="transmembrane region" description="Helical" evidence="5">
    <location>
        <begin position="28"/>
        <end position="46"/>
    </location>
</feature>
<evidence type="ECO:0000259" key="6">
    <source>
        <dbReference type="SMART" id="SM00382"/>
    </source>
</evidence>
<gene>
    <name evidence="8" type="ORF">COT91_03330</name>
</gene>
<evidence type="ECO:0000313" key="8">
    <source>
        <dbReference type="EMBL" id="PIR97108.1"/>
    </source>
</evidence>
<dbReference type="InterPro" id="IPR050130">
    <property type="entry name" value="ClpA_ClpB"/>
</dbReference>
<dbReference type="GO" id="GO:0005737">
    <property type="term" value="C:cytoplasm"/>
    <property type="evidence" value="ECO:0007669"/>
    <property type="project" value="TreeGrafter"/>
</dbReference>
<keyword evidence="5" id="KW-0472">Membrane</keyword>
<dbReference type="GO" id="GO:0016887">
    <property type="term" value="F:ATP hydrolysis activity"/>
    <property type="evidence" value="ECO:0007669"/>
    <property type="project" value="InterPro"/>
</dbReference>
<dbReference type="InterPro" id="IPR003593">
    <property type="entry name" value="AAA+_ATPase"/>
</dbReference>
<dbReference type="CDD" id="cd00009">
    <property type="entry name" value="AAA"/>
    <property type="match status" value="1"/>
</dbReference>
<dbReference type="CDD" id="cd19499">
    <property type="entry name" value="RecA-like_ClpB_Hsp104-like"/>
    <property type="match status" value="1"/>
</dbReference>
<dbReference type="Proteomes" id="UP000230557">
    <property type="component" value="Unassembled WGS sequence"/>
</dbReference>
<dbReference type="InterPro" id="IPR027417">
    <property type="entry name" value="P-loop_NTPase"/>
</dbReference>